<protein>
    <submittedName>
        <fullName evidence="1">Uncharacterized protein</fullName>
    </submittedName>
</protein>
<reference evidence="1" key="1">
    <citation type="submission" date="2014-11" db="EMBL/GenBank/DDBJ databases">
        <authorList>
            <person name="Amaro Gonzalez C."/>
        </authorList>
    </citation>
    <scope>NUCLEOTIDE SEQUENCE</scope>
</reference>
<name>A0A0E9R0C9_ANGAN</name>
<evidence type="ECO:0000313" key="1">
    <source>
        <dbReference type="EMBL" id="JAH21753.1"/>
    </source>
</evidence>
<organism evidence="1">
    <name type="scientific">Anguilla anguilla</name>
    <name type="common">European freshwater eel</name>
    <name type="synonym">Muraena anguilla</name>
    <dbReference type="NCBI Taxonomy" id="7936"/>
    <lineage>
        <taxon>Eukaryota</taxon>
        <taxon>Metazoa</taxon>
        <taxon>Chordata</taxon>
        <taxon>Craniata</taxon>
        <taxon>Vertebrata</taxon>
        <taxon>Euteleostomi</taxon>
        <taxon>Actinopterygii</taxon>
        <taxon>Neopterygii</taxon>
        <taxon>Teleostei</taxon>
        <taxon>Anguilliformes</taxon>
        <taxon>Anguillidae</taxon>
        <taxon>Anguilla</taxon>
    </lineage>
</organism>
<dbReference type="AlphaFoldDB" id="A0A0E9R0C9"/>
<accession>A0A0E9R0C9</accession>
<sequence length="33" mass="3873">MNYFSFSRVIFLVVINKYRANSAVPHDISKNKL</sequence>
<dbReference type="EMBL" id="GBXM01086824">
    <property type="protein sequence ID" value="JAH21753.1"/>
    <property type="molecule type" value="Transcribed_RNA"/>
</dbReference>
<proteinExistence type="predicted"/>
<reference evidence="1" key="2">
    <citation type="journal article" date="2015" name="Fish Shellfish Immunol.">
        <title>Early steps in the European eel (Anguilla anguilla)-Vibrio vulnificus interaction in the gills: Role of the RtxA13 toxin.</title>
        <authorList>
            <person name="Callol A."/>
            <person name="Pajuelo D."/>
            <person name="Ebbesson L."/>
            <person name="Teles M."/>
            <person name="MacKenzie S."/>
            <person name="Amaro C."/>
        </authorList>
    </citation>
    <scope>NUCLEOTIDE SEQUENCE</scope>
</reference>